<dbReference type="PRINTS" id="PR00834">
    <property type="entry name" value="PROTEASES2C"/>
</dbReference>
<dbReference type="AlphaFoldDB" id="A0A8E3APK3"/>
<feature type="compositionally biased region" description="Polar residues" evidence="1">
    <location>
        <begin position="600"/>
        <end position="612"/>
    </location>
</feature>
<keyword evidence="2" id="KW-1133">Transmembrane helix</keyword>
<accession>A0A8E3APK3</accession>
<dbReference type="Proteomes" id="UP000244037">
    <property type="component" value="Unassembled WGS sequence"/>
</dbReference>
<evidence type="ECO:0000256" key="2">
    <source>
        <dbReference type="SAM" id="Phobius"/>
    </source>
</evidence>
<organism evidence="3 4">
    <name type="scientific">Rhodovulum kholense</name>
    <dbReference type="NCBI Taxonomy" id="453584"/>
    <lineage>
        <taxon>Bacteria</taxon>
        <taxon>Pseudomonadati</taxon>
        <taxon>Pseudomonadota</taxon>
        <taxon>Alphaproteobacteria</taxon>
        <taxon>Rhodobacterales</taxon>
        <taxon>Paracoccaceae</taxon>
        <taxon>Rhodovulum</taxon>
    </lineage>
</organism>
<evidence type="ECO:0000313" key="4">
    <source>
        <dbReference type="Proteomes" id="UP000244037"/>
    </source>
</evidence>
<dbReference type="GO" id="GO:0006508">
    <property type="term" value="P:proteolysis"/>
    <property type="evidence" value="ECO:0007669"/>
    <property type="project" value="InterPro"/>
</dbReference>
<feature type="transmembrane region" description="Helical" evidence="2">
    <location>
        <begin position="222"/>
        <end position="242"/>
    </location>
</feature>
<feature type="region of interest" description="Disordered" evidence="1">
    <location>
        <begin position="577"/>
        <end position="612"/>
    </location>
</feature>
<evidence type="ECO:0000256" key="1">
    <source>
        <dbReference type="SAM" id="MobiDB-lite"/>
    </source>
</evidence>
<gene>
    <name evidence="3" type="ORF">C8N38_11749</name>
</gene>
<dbReference type="RefSeq" id="WP_108028465.1">
    <property type="nucleotide sequence ID" value="NZ_QAYC01000017.1"/>
</dbReference>
<dbReference type="PANTHER" id="PTHR43019">
    <property type="entry name" value="SERINE ENDOPROTEASE DEGS"/>
    <property type="match status" value="1"/>
</dbReference>
<reference evidence="3 4" key="1">
    <citation type="submission" date="2018-04" db="EMBL/GenBank/DDBJ databases">
        <title>Genomic Encyclopedia of Archaeal and Bacterial Type Strains, Phase II (KMG-II): from individual species to whole genera.</title>
        <authorList>
            <person name="Goeker M."/>
        </authorList>
    </citation>
    <scope>NUCLEOTIDE SEQUENCE [LARGE SCALE GENOMIC DNA]</scope>
    <source>
        <strain evidence="3 4">DSM 19783</strain>
    </source>
</reference>
<dbReference type="InterPro" id="IPR009003">
    <property type="entry name" value="Peptidase_S1_PA"/>
</dbReference>
<dbReference type="EMBL" id="QAYC01000017">
    <property type="protein sequence ID" value="PTW44315.1"/>
    <property type="molecule type" value="Genomic_DNA"/>
</dbReference>
<sequence>MAEHFLTKCQIELSQCLEIGGGLALESHGALTQALRERVSPEAAALFAEPLLSRGNDSAPASVAWYTDHPGEGRPLRALDEADRVRVEAALSERLRGIRAHLGDPEDGPLFGAALHLANHPDGDIWVVDGQPVILNWGMLPLGMARDPDTRGAHVAATLGRFLPLAGAPPLSAAEALARRGDAAPAGAEAAPPVSGAGPAGAAIAPVPIAPEPVRRVWPGPIAWVPLLVLLLIAGGVLAWLLMPGTRIFPARAPDMALDRAAAATAVAEINASLEQRLARLQAALEGAQCRPDGTLTMPDGRTIEGLLPPDPANPADAPGSRAAADPRPILPPDPSRVQVPSDGASAMDLTSLLELIEARTVMVVRYLADADAQPGQQVRAERGSGFFVGPDLVVTNNHVVEGAPEDRIFVTNRGLGQQYPVTVIKTDGPFGSTGRDFALLRVHGVNAPYFTLLKPDHSLKLQSVIAAGYPDDLLGDWRGGTDPVPDLAVTDGTVNAEQVLAQGTPAVVHSAPISQGNSGGPLVDMCGRVVGVNTFVRQGALRNLNFALSSGDLLAFLESAALTPATVTRPCQPQLLRPMVPPAASDTPEEAGAAAPSTGVPNFNLRSSPSE</sequence>
<dbReference type="PANTHER" id="PTHR43019:SF23">
    <property type="entry name" value="PROTEASE DO-LIKE 5, CHLOROPLASTIC"/>
    <property type="match status" value="1"/>
</dbReference>
<protein>
    <submittedName>
        <fullName evidence="3">Trypsin-like peptidase</fullName>
    </submittedName>
</protein>
<dbReference type="InterPro" id="IPR001940">
    <property type="entry name" value="Peptidase_S1C"/>
</dbReference>
<dbReference type="InterPro" id="IPR043504">
    <property type="entry name" value="Peptidase_S1_PA_chymotrypsin"/>
</dbReference>
<dbReference type="SUPFAM" id="SSF50494">
    <property type="entry name" value="Trypsin-like serine proteases"/>
    <property type="match status" value="1"/>
</dbReference>
<keyword evidence="2" id="KW-0472">Membrane</keyword>
<comment type="caution">
    <text evidence="3">The sequence shown here is derived from an EMBL/GenBank/DDBJ whole genome shotgun (WGS) entry which is preliminary data.</text>
</comment>
<proteinExistence type="predicted"/>
<dbReference type="Gene3D" id="2.40.10.10">
    <property type="entry name" value="Trypsin-like serine proteases"/>
    <property type="match status" value="2"/>
</dbReference>
<keyword evidence="4" id="KW-1185">Reference proteome</keyword>
<evidence type="ECO:0000313" key="3">
    <source>
        <dbReference type="EMBL" id="PTW44315.1"/>
    </source>
</evidence>
<name>A0A8E3APK3_9RHOB</name>
<keyword evidence="2" id="KW-0812">Transmembrane</keyword>
<feature type="region of interest" description="Disordered" evidence="1">
    <location>
        <begin position="303"/>
        <end position="341"/>
    </location>
</feature>
<dbReference type="OrthoDB" id="9766361at2"/>
<dbReference type="GO" id="GO:0004252">
    <property type="term" value="F:serine-type endopeptidase activity"/>
    <property type="evidence" value="ECO:0007669"/>
    <property type="project" value="InterPro"/>
</dbReference>
<dbReference type="Pfam" id="PF13365">
    <property type="entry name" value="Trypsin_2"/>
    <property type="match status" value="1"/>
</dbReference>